<name>A0ABW5V3F1_9BACI</name>
<evidence type="ECO:0000313" key="3">
    <source>
        <dbReference type="Proteomes" id="UP001597502"/>
    </source>
</evidence>
<reference evidence="3" key="1">
    <citation type="journal article" date="2019" name="Int. J. Syst. Evol. Microbiol.">
        <title>The Global Catalogue of Microorganisms (GCM) 10K type strain sequencing project: providing services to taxonomists for standard genome sequencing and annotation.</title>
        <authorList>
            <consortium name="The Broad Institute Genomics Platform"/>
            <consortium name="The Broad Institute Genome Sequencing Center for Infectious Disease"/>
            <person name="Wu L."/>
            <person name="Ma J."/>
        </authorList>
    </citation>
    <scope>NUCLEOTIDE SEQUENCE [LARGE SCALE GENOMIC DNA]</scope>
    <source>
        <strain evidence="3">TISTR 1535</strain>
    </source>
</reference>
<keyword evidence="3" id="KW-1185">Reference proteome</keyword>
<accession>A0ABW5V3F1</accession>
<dbReference type="Proteomes" id="UP001597502">
    <property type="component" value="Unassembled WGS sequence"/>
</dbReference>
<dbReference type="EMBL" id="JBHUNA010000007">
    <property type="protein sequence ID" value="MFD2760218.1"/>
    <property type="molecule type" value="Genomic_DNA"/>
</dbReference>
<gene>
    <name evidence="2" type="ORF">ACFSUO_04420</name>
</gene>
<evidence type="ECO:0000313" key="2">
    <source>
        <dbReference type="EMBL" id="MFD2760218.1"/>
    </source>
</evidence>
<proteinExistence type="predicted"/>
<feature type="region of interest" description="Disordered" evidence="1">
    <location>
        <begin position="1"/>
        <end position="26"/>
    </location>
</feature>
<evidence type="ECO:0000256" key="1">
    <source>
        <dbReference type="SAM" id="MobiDB-lite"/>
    </source>
</evidence>
<organism evidence="2 3">
    <name type="scientific">Lentibacillus juripiscarius</name>
    <dbReference type="NCBI Taxonomy" id="257446"/>
    <lineage>
        <taxon>Bacteria</taxon>
        <taxon>Bacillati</taxon>
        <taxon>Bacillota</taxon>
        <taxon>Bacilli</taxon>
        <taxon>Bacillales</taxon>
        <taxon>Bacillaceae</taxon>
        <taxon>Lentibacillus</taxon>
    </lineage>
</organism>
<sequence>MQEDVHIFENEVPHTMNESPDAVTPQGKWLASSVHPANSEAVTKDSISFMKTLQYKSNIYVTMEKSTYWSVE</sequence>
<feature type="compositionally biased region" description="Basic and acidic residues" evidence="1">
    <location>
        <begin position="1"/>
        <end position="12"/>
    </location>
</feature>
<comment type="caution">
    <text evidence="2">The sequence shown here is derived from an EMBL/GenBank/DDBJ whole genome shotgun (WGS) entry which is preliminary data.</text>
</comment>
<protein>
    <submittedName>
        <fullName evidence="2">Uncharacterized protein</fullName>
    </submittedName>
</protein>